<accession>A0A7W9PQM1</accession>
<dbReference type="Proteomes" id="UP000585836">
    <property type="component" value="Unassembled WGS sequence"/>
</dbReference>
<name>A0A7W9PQM1_9ACTN</name>
<gene>
    <name evidence="1" type="ORF">FHS34_001308</name>
</gene>
<keyword evidence="2" id="KW-1185">Reference proteome</keyword>
<proteinExistence type="predicted"/>
<reference evidence="1 2" key="1">
    <citation type="submission" date="2020-08" db="EMBL/GenBank/DDBJ databases">
        <title>Genomic Encyclopedia of Type Strains, Phase III (KMG-III): the genomes of soil and plant-associated and newly described type strains.</title>
        <authorList>
            <person name="Whitman W."/>
        </authorList>
    </citation>
    <scope>NUCLEOTIDE SEQUENCE [LARGE SCALE GENOMIC DNA]</scope>
    <source>
        <strain evidence="1 2">CECT 3313</strain>
    </source>
</reference>
<sequence length="151" mass="16250">MEKTLPEAIAVCIRLSRAQDAYGVTADNKEVGLEELIAAGDAFRAFTDGLRGEVDMDLAQAAAMEVTTGRKHPYIQQDEEGNPVALVPPRRMTDEQVALARELLADPKQTISGVAKALGVTRAVLYSEVREANGRYARLRATAQQGDAVAP</sequence>
<evidence type="ECO:0000313" key="1">
    <source>
        <dbReference type="EMBL" id="MBB5925854.1"/>
    </source>
</evidence>
<evidence type="ECO:0000313" key="2">
    <source>
        <dbReference type="Proteomes" id="UP000585836"/>
    </source>
</evidence>
<dbReference type="AlphaFoldDB" id="A0A7W9PQM1"/>
<comment type="caution">
    <text evidence="1">The sequence shown here is derived from an EMBL/GenBank/DDBJ whole genome shotgun (WGS) entry which is preliminary data.</text>
</comment>
<dbReference type="RefSeq" id="WP_184962060.1">
    <property type="nucleotide sequence ID" value="NZ_BAAAWF010000084.1"/>
</dbReference>
<protein>
    <submittedName>
        <fullName evidence="1">Transposase-like protein</fullName>
    </submittedName>
</protein>
<dbReference type="EMBL" id="JACHJK010000002">
    <property type="protein sequence ID" value="MBB5925854.1"/>
    <property type="molecule type" value="Genomic_DNA"/>
</dbReference>
<organism evidence="1 2">
    <name type="scientific">Streptomyces echinatus</name>
    <dbReference type="NCBI Taxonomy" id="67293"/>
    <lineage>
        <taxon>Bacteria</taxon>
        <taxon>Bacillati</taxon>
        <taxon>Actinomycetota</taxon>
        <taxon>Actinomycetes</taxon>
        <taxon>Kitasatosporales</taxon>
        <taxon>Streptomycetaceae</taxon>
        <taxon>Streptomyces</taxon>
    </lineage>
</organism>